<dbReference type="InterPro" id="IPR032676">
    <property type="entry name" value="YkuD_2"/>
</dbReference>
<dbReference type="AlphaFoldDB" id="E1WXE0"/>
<evidence type="ECO:0000256" key="1">
    <source>
        <dbReference type="SAM" id="SignalP"/>
    </source>
</evidence>
<dbReference type="PANTHER" id="PTHR38477">
    <property type="entry name" value="HYPOTHETICAL EXPORTED PROTEIN"/>
    <property type="match status" value="1"/>
</dbReference>
<dbReference type="KEGG" id="bmx:BMS_2678"/>
<reference evidence="3" key="1">
    <citation type="journal article" date="2013" name="ISME J.">
        <title>A small predatory core genome in the divergent marine Bacteriovorax marinus SJ and the terrestrial Bdellovibrio bacteriovorus.</title>
        <authorList>
            <person name="Crossman L.C."/>
            <person name="Chen H."/>
            <person name="Cerdeno-Tarraga A.M."/>
            <person name="Brooks K."/>
            <person name="Quail M.A."/>
            <person name="Pineiro S.A."/>
            <person name="Hobley L."/>
            <person name="Sockett R.E."/>
            <person name="Bentley S.D."/>
            <person name="Parkhill J."/>
            <person name="Williams H.N."/>
            <person name="Stine O.C."/>
        </authorList>
    </citation>
    <scope>NUCLEOTIDE SEQUENCE [LARGE SCALE GENOMIC DNA]</scope>
    <source>
        <strain evidence="3">ATCC BAA-682 / DSM 15412 / SJ</strain>
    </source>
</reference>
<sequence length="230" mass="26323">MKNLLLLTLFISFNTLAFDGYHIEGTNETIEHFIAQGVPETPLVEAMDFYENNSHLLSNRRYITIGDFSQSSKEKRLYILDLKTGELQREFVAHGSGRNRLGFPNGDRNHDGYLDKCMHSKFSRRIRLVKHRRYGMTRPGFMRVDSTYFSSKFNYNSMPGHNAIRLTGLESSSSDVRRNAVVFHEASYVKNYSKIQGRTLGCPAIAVGRMKDVLPKIKGGSLYYSYVPQC</sequence>
<dbReference type="eggNOG" id="COG1376">
    <property type="taxonomic scope" value="Bacteria"/>
</dbReference>
<dbReference type="RefSeq" id="WP_014245232.1">
    <property type="nucleotide sequence ID" value="NC_016620.1"/>
</dbReference>
<proteinExistence type="predicted"/>
<dbReference type="Pfam" id="PF13645">
    <property type="entry name" value="YkuD_2"/>
    <property type="match status" value="1"/>
</dbReference>
<feature type="chain" id="PRO_5003154691" evidence="1">
    <location>
        <begin position="18"/>
        <end position="230"/>
    </location>
</feature>
<keyword evidence="3" id="KW-1185">Reference proteome</keyword>
<dbReference type="Proteomes" id="UP000008963">
    <property type="component" value="Chromosome"/>
</dbReference>
<gene>
    <name evidence="2" type="ordered locus">BMS_2678</name>
</gene>
<organism evidence="2 3">
    <name type="scientific">Halobacteriovorax marinus (strain ATCC BAA-682 / DSM 15412 / SJ)</name>
    <name type="common">Bacteriovorax marinus</name>
    <dbReference type="NCBI Taxonomy" id="862908"/>
    <lineage>
        <taxon>Bacteria</taxon>
        <taxon>Pseudomonadati</taxon>
        <taxon>Bdellovibrionota</taxon>
        <taxon>Bacteriovoracia</taxon>
        <taxon>Bacteriovoracales</taxon>
        <taxon>Halobacteriovoraceae</taxon>
        <taxon>Halobacteriovorax</taxon>
    </lineage>
</organism>
<dbReference type="OrthoDB" id="5291749at2"/>
<name>E1WXE0_HALMS</name>
<accession>E1WXE0</accession>
<protein>
    <submittedName>
        <fullName evidence="2">Exported protein</fullName>
    </submittedName>
</protein>
<dbReference type="HOGENOM" id="CLU_1203472_0_0_7"/>
<dbReference type="EMBL" id="FQ312005">
    <property type="protein sequence ID" value="CBW27457.1"/>
    <property type="molecule type" value="Genomic_DNA"/>
</dbReference>
<keyword evidence="1" id="KW-0732">Signal</keyword>
<feature type="signal peptide" evidence="1">
    <location>
        <begin position="1"/>
        <end position="17"/>
    </location>
</feature>
<evidence type="ECO:0000313" key="2">
    <source>
        <dbReference type="EMBL" id="CBW27457.1"/>
    </source>
</evidence>
<evidence type="ECO:0000313" key="3">
    <source>
        <dbReference type="Proteomes" id="UP000008963"/>
    </source>
</evidence>
<dbReference type="STRING" id="862908.BMS_2678"/>
<dbReference type="PATRIC" id="fig|862908.3.peg.2556"/>
<dbReference type="PANTHER" id="PTHR38477:SF1">
    <property type="entry name" value="MUREIN L,D-TRANSPEPTIDASE CATALYTIC DOMAIN FAMILY PROTEIN"/>
    <property type="match status" value="1"/>
</dbReference>